<dbReference type="AlphaFoldDB" id="A0A0D7AKJ0"/>
<reference evidence="1 2" key="1">
    <citation type="journal article" date="2015" name="Fungal Genet. Biol.">
        <title>Evolution of novel wood decay mechanisms in Agaricales revealed by the genome sequences of Fistulina hepatica and Cylindrobasidium torrendii.</title>
        <authorList>
            <person name="Floudas D."/>
            <person name="Held B.W."/>
            <person name="Riley R."/>
            <person name="Nagy L.G."/>
            <person name="Koehler G."/>
            <person name="Ransdell A.S."/>
            <person name="Younus H."/>
            <person name="Chow J."/>
            <person name="Chiniquy J."/>
            <person name="Lipzen A."/>
            <person name="Tritt A."/>
            <person name="Sun H."/>
            <person name="Haridas S."/>
            <person name="LaButti K."/>
            <person name="Ohm R.A."/>
            <person name="Kues U."/>
            <person name="Blanchette R.A."/>
            <person name="Grigoriev I.V."/>
            <person name="Minto R.E."/>
            <person name="Hibbett D.S."/>
        </authorList>
    </citation>
    <scope>NUCLEOTIDE SEQUENCE [LARGE SCALE GENOMIC DNA]</scope>
    <source>
        <strain evidence="1 2">ATCC 64428</strain>
    </source>
</reference>
<sequence>MSASSNFSQKKPPMDKDANRITCVVVHVENNATTTQHISRFVHEITLTEPMTADDVCTLVRTLHTNSPAGRCAFPGCPYEQGKVPRAWMVLQLDDMDRAVTHFVADPACSYLISSVSSVLAALSRLRQKFSDGQRFWLFIHAPFHSPPLQPTASIPGVQSELSHSAGMITTTKRRGESGSQASADKRMRPQYPSHRIGERIVRYGENDRATKFSYENDYLLVDNLEGQCVVDWSDVIKCLHACSPLHGWKLLFSSPDSRAQTLLLHTILRYFDFALSADYDRIFGPLSISTSPLAGTPLPSKYLILDVDFAELSTSVKCDVISKDFACIVLKACKNFADRYEQFLDVNIQSFLSGSPSTSVGHLLERLFTVLKASRAHKLQGLKVLFMARNVDTAATWCIERDVIDPGNINTDVSPAMKIMHIFRSRIFFVVNKFPRLVDKVLVSSESPYIISALGTTMRLQDVTGLPHMHDLYFLTSDEISALLDWIRLRKHWTQDVTDQARKLIRRFALHHSCPCPPKSQTEVKDISLFRYDFSMECLQLLWDRTDLKSVEREYDGIDRFPKLKALQISSLRRRERALAGFVSRSDRVDLDILIRLLLNEETHVVASQSPCLFSIEDIPTAPLKDVDESDSHVMLYVLRLRPYAFIRWLVSLGLLVICPRCQQSQPNPADAKTVYSLPGNEAMRGRLERGISVYIGSPLGKLRSLDFSSVDDSLAQGIQDCLQDYYDKLMNPSPQTLRHCSESDLQTIVAFLFRAGLDACRTYAEMQAFVGQESDRRKSDSTRYLDVMVLSDSAIHVFELKNKNGDELYEALTGHAPTCNADVVELCKKIRHLELGVVDKWLWGTQDATQHTKAVAALEPPYSDLSLQNLRCFIYDKQGKRVGTQTIQQLWSDASNQGSNYAQLVSFGNLNDTRLTARYDRDNVKQKRIYQWTIMTLGGRAIVRIIPTSDGQLWRGNPWIVFDTPK</sequence>
<evidence type="ECO:0000313" key="2">
    <source>
        <dbReference type="Proteomes" id="UP000054144"/>
    </source>
</evidence>
<proteinExistence type="predicted"/>
<evidence type="ECO:0000313" key="1">
    <source>
        <dbReference type="EMBL" id="KIY52380.1"/>
    </source>
</evidence>
<organism evidence="1 2">
    <name type="scientific">Fistulina hepatica ATCC 64428</name>
    <dbReference type="NCBI Taxonomy" id="1128425"/>
    <lineage>
        <taxon>Eukaryota</taxon>
        <taxon>Fungi</taxon>
        <taxon>Dikarya</taxon>
        <taxon>Basidiomycota</taxon>
        <taxon>Agaricomycotina</taxon>
        <taxon>Agaricomycetes</taxon>
        <taxon>Agaricomycetidae</taxon>
        <taxon>Agaricales</taxon>
        <taxon>Fistulinaceae</taxon>
        <taxon>Fistulina</taxon>
    </lineage>
</organism>
<keyword evidence="2" id="KW-1185">Reference proteome</keyword>
<name>A0A0D7AKJ0_9AGAR</name>
<accession>A0A0D7AKJ0</accession>
<gene>
    <name evidence="1" type="ORF">FISHEDRAFT_69803</name>
</gene>
<dbReference type="Proteomes" id="UP000054144">
    <property type="component" value="Unassembled WGS sequence"/>
</dbReference>
<protein>
    <submittedName>
        <fullName evidence="1">Uncharacterized protein</fullName>
    </submittedName>
</protein>
<dbReference type="EMBL" id="KN881643">
    <property type="protein sequence ID" value="KIY52380.1"/>
    <property type="molecule type" value="Genomic_DNA"/>
</dbReference>